<keyword evidence="3" id="KW-1185">Reference proteome</keyword>
<protein>
    <submittedName>
        <fullName evidence="2">GNAT family N-acetyltransferase</fullName>
    </submittedName>
</protein>
<dbReference type="SUPFAM" id="SSF55729">
    <property type="entry name" value="Acyl-CoA N-acyltransferases (Nat)"/>
    <property type="match status" value="1"/>
</dbReference>
<dbReference type="Pfam" id="PF13302">
    <property type="entry name" value="Acetyltransf_3"/>
    <property type="match status" value="1"/>
</dbReference>
<proteinExistence type="predicted"/>
<dbReference type="KEGG" id="haad:MW046_19100"/>
<dbReference type="AlphaFoldDB" id="A0A8U0A7Z2"/>
<sequence length="194" mass="21992">MFPETIDTNSLSLHQLCEAHVDVFELYDLFAEKKEGMEDVFEYVPQEPYTSVKDAADRLEKAETAWDDGDAAQYAVYSADETLMGYAVLSLQWERRTGMLGVILATPYWGQGYAGECATALTEIAFDSLDLDVVAIGYDDENERSKRMIETFIDSVGGRYDGVLRNWTPLDDKVANHHRYTVTHDQYQQSTTDT</sequence>
<dbReference type="RefSeq" id="WP_247995909.1">
    <property type="nucleotide sequence ID" value="NZ_CP096023.1"/>
</dbReference>
<feature type="domain" description="N-acetyltransferase" evidence="1">
    <location>
        <begin position="28"/>
        <end position="183"/>
    </location>
</feature>
<organism evidence="2 3">
    <name type="scientific">Halocatena salina</name>
    <dbReference type="NCBI Taxonomy" id="2934340"/>
    <lineage>
        <taxon>Archaea</taxon>
        <taxon>Methanobacteriati</taxon>
        <taxon>Methanobacteriota</taxon>
        <taxon>Stenosarchaea group</taxon>
        <taxon>Halobacteria</taxon>
        <taxon>Halobacteriales</taxon>
        <taxon>Natronomonadaceae</taxon>
        <taxon>Halocatena</taxon>
    </lineage>
</organism>
<evidence type="ECO:0000313" key="2">
    <source>
        <dbReference type="EMBL" id="UPM45255.1"/>
    </source>
</evidence>
<dbReference type="EMBL" id="CP096023">
    <property type="protein sequence ID" value="UPM45255.1"/>
    <property type="molecule type" value="Genomic_DNA"/>
</dbReference>
<dbReference type="PANTHER" id="PTHR43441:SF11">
    <property type="entry name" value="RIBOSOMAL-PROTEIN-SERINE ACETYLTRANSFERASE"/>
    <property type="match status" value="1"/>
</dbReference>
<dbReference type="InterPro" id="IPR016181">
    <property type="entry name" value="Acyl_CoA_acyltransferase"/>
</dbReference>
<dbReference type="Proteomes" id="UP000831768">
    <property type="component" value="Plasmid unnamed4"/>
</dbReference>
<dbReference type="GO" id="GO:0005737">
    <property type="term" value="C:cytoplasm"/>
    <property type="evidence" value="ECO:0007669"/>
    <property type="project" value="TreeGrafter"/>
</dbReference>
<dbReference type="InterPro" id="IPR051908">
    <property type="entry name" value="Ribosomal_N-acetyltransferase"/>
</dbReference>
<dbReference type="GO" id="GO:1990189">
    <property type="term" value="F:protein N-terminal-serine acetyltransferase activity"/>
    <property type="evidence" value="ECO:0007669"/>
    <property type="project" value="TreeGrafter"/>
</dbReference>
<keyword evidence="2" id="KW-0614">Plasmid</keyword>
<reference evidence="2" key="1">
    <citation type="submission" date="2022-04" db="EMBL/GenBank/DDBJ databases">
        <title>Halocatena sp. nov., isolated from a salt lake.</title>
        <authorList>
            <person name="Cui H.-L."/>
        </authorList>
    </citation>
    <scope>NUCLEOTIDE SEQUENCE</scope>
    <source>
        <strain evidence="2">AD-1</strain>
        <plasmid evidence="2">unnamed4</plasmid>
    </source>
</reference>
<evidence type="ECO:0000259" key="1">
    <source>
        <dbReference type="PROSITE" id="PS51186"/>
    </source>
</evidence>
<accession>A0A8U0A7Z2</accession>
<name>A0A8U0A7Z2_9EURY</name>
<dbReference type="PANTHER" id="PTHR43441">
    <property type="entry name" value="RIBOSOMAL-PROTEIN-SERINE ACETYLTRANSFERASE"/>
    <property type="match status" value="1"/>
</dbReference>
<evidence type="ECO:0000313" key="3">
    <source>
        <dbReference type="Proteomes" id="UP000831768"/>
    </source>
</evidence>
<geneLocation type="plasmid" evidence="2 3">
    <name>unnamed4</name>
</geneLocation>
<dbReference type="InterPro" id="IPR000182">
    <property type="entry name" value="GNAT_dom"/>
</dbReference>
<gene>
    <name evidence="2" type="ORF">MW046_19100</name>
</gene>
<dbReference type="GO" id="GO:0008999">
    <property type="term" value="F:protein-N-terminal-alanine acetyltransferase activity"/>
    <property type="evidence" value="ECO:0007669"/>
    <property type="project" value="TreeGrafter"/>
</dbReference>
<dbReference type="GeneID" id="71930201"/>
<dbReference type="PROSITE" id="PS51186">
    <property type="entry name" value="GNAT"/>
    <property type="match status" value="1"/>
</dbReference>
<dbReference type="Gene3D" id="3.40.630.30">
    <property type="match status" value="1"/>
</dbReference>